<accession>A0A9E6MZX3</accession>
<name>A0A9E6MZX3_9PROT</name>
<dbReference type="AlphaFoldDB" id="A0A9E6MZX3"/>
<reference evidence="1" key="1">
    <citation type="submission" date="2021-02" db="EMBL/GenBank/DDBJ databases">
        <title>Comparative genomics of Ferrovum myxofaciens strains, predominant extremophile bacteria forming large biofilm stalactites in acid mine ecosystems.</title>
        <authorList>
            <person name="Burkartova K."/>
            <person name="Ridl J."/>
            <person name="Pajer P."/>
            <person name="Falteisek L."/>
        </authorList>
    </citation>
    <scope>NUCLEOTIDE SEQUENCE</scope>
    <source>
        <strain evidence="1">MI1III</strain>
    </source>
</reference>
<dbReference type="RefSeq" id="WP_273145748.1">
    <property type="nucleotide sequence ID" value="NZ_CP053675.1"/>
</dbReference>
<dbReference type="GO" id="GO:0035438">
    <property type="term" value="F:cyclic-di-GMP binding"/>
    <property type="evidence" value="ECO:0007669"/>
    <property type="project" value="InterPro"/>
</dbReference>
<dbReference type="Pfam" id="PF10995">
    <property type="entry name" value="CBP_BcsE"/>
    <property type="match status" value="1"/>
</dbReference>
<dbReference type="Proteomes" id="UP000683551">
    <property type="component" value="Chromosome"/>
</dbReference>
<sequence>MQKKFNQLEWTHRYGDDSALNAEFSLPIQNMAVSVTHLCPGGVYLIFHESSIPLRDFVGTVLLTSTVASENSRHYWITHNQDESLWSLNSPTMSLLATARDHRIKVFKQTLKNVEFSANRLIRDFKHFRISSDSLIILEGAESLFPNSQDTQILAAGTLCQWALEKNCTLLLFAHKSFSGSEAIGLDPSVAHLLCGIAYWRSQTGVYEFEISHWFGREASTFKQKFLINHKTTDSLSVFSVENPQETPVIVPRDIDESLILITRIALMGHALPSGWRLVENNDDYLQAATGLVAATLVLHFDRETDRRHLTEIVYRLRRLCGLKIRIAVREVNTHLRYTHEYVLMLAGANIVIPATLAFFQFRNLLNSLYGQTFNRESNTSLGDLMVLAEPELVPPLLPPDLFVEFVRKSLKRNCRLSLGNSLIHLKASSGDNITRLIDELSITRQGDVYTSTLGIGLFIYLPGCGESDIDYALDRAFRYHWTDHIITESRHTSPETIEQALRVLLSSEKVIFPTPPLTSRAIDSHDLKSTKEITRSFANLAIPAHHRQVSKVQHRPLSRHHKSSI</sequence>
<dbReference type="EMBL" id="CP071137">
    <property type="protein sequence ID" value="QWY78356.1"/>
    <property type="molecule type" value="Genomic_DNA"/>
</dbReference>
<dbReference type="InterPro" id="IPR017745">
    <property type="entry name" value="BcsE"/>
</dbReference>
<organism evidence="1 2">
    <name type="scientific">Ferrovum myxofaciens</name>
    <dbReference type="NCBI Taxonomy" id="416213"/>
    <lineage>
        <taxon>Bacteria</taxon>
        <taxon>Pseudomonadati</taxon>
        <taxon>Pseudomonadota</taxon>
        <taxon>Betaproteobacteria</taxon>
        <taxon>Ferrovales</taxon>
        <taxon>Ferrovaceae</taxon>
        <taxon>Ferrovum</taxon>
    </lineage>
</organism>
<evidence type="ECO:0000313" key="1">
    <source>
        <dbReference type="EMBL" id="QWY78356.1"/>
    </source>
</evidence>
<evidence type="ECO:0008006" key="3">
    <source>
        <dbReference type="Google" id="ProtNLM"/>
    </source>
</evidence>
<proteinExistence type="predicted"/>
<evidence type="ECO:0000313" key="2">
    <source>
        <dbReference type="Proteomes" id="UP000683551"/>
    </source>
</evidence>
<gene>
    <name evidence="1" type="ORF">JZL65_04580</name>
</gene>
<protein>
    <recommendedName>
        <fullName evidence="3">Cellulose biosynthesis protein BcsE</fullName>
    </recommendedName>
</protein>